<dbReference type="RefSeq" id="WP_158467235.1">
    <property type="nucleotide sequence ID" value="NZ_QJUE01000005.1"/>
</dbReference>
<comment type="caution">
    <text evidence="8">The sequence shown here is derived from an EMBL/GenBank/DDBJ whole genome shotgun (WGS) entry which is preliminary data.</text>
</comment>
<organism evidence="8 9">
    <name type="scientific">Prochlorococcus marinus XMU1408</name>
    <dbReference type="NCBI Taxonomy" id="2213228"/>
    <lineage>
        <taxon>Bacteria</taxon>
        <taxon>Bacillati</taxon>
        <taxon>Cyanobacteriota</taxon>
        <taxon>Cyanophyceae</taxon>
        <taxon>Synechococcales</taxon>
        <taxon>Prochlorococcaceae</taxon>
        <taxon>Prochlorococcus</taxon>
    </lineage>
</organism>
<dbReference type="CDD" id="cd04453">
    <property type="entry name" value="S1_RNase_E"/>
    <property type="match status" value="1"/>
</dbReference>
<feature type="region of interest" description="Disordered" evidence="6">
    <location>
        <begin position="594"/>
        <end position="619"/>
    </location>
</feature>
<name>A0A318QXG2_PROMR</name>
<dbReference type="PANTHER" id="PTHR30001">
    <property type="entry name" value="RIBONUCLEASE"/>
    <property type="match status" value="1"/>
</dbReference>
<dbReference type="PANTHER" id="PTHR30001:SF0">
    <property type="entry name" value="RIBONUCLEASE G"/>
    <property type="match status" value="1"/>
</dbReference>
<feature type="domain" description="S1 motif" evidence="7">
    <location>
        <begin position="35"/>
        <end position="117"/>
    </location>
</feature>
<evidence type="ECO:0000256" key="1">
    <source>
        <dbReference type="ARBA" id="ARBA00001946"/>
    </source>
</evidence>
<dbReference type="OrthoDB" id="9804278at2"/>
<dbReference type="InterPro" id="IPR004659">
    <property type="entry name" value="RNase_E/G"/>
</dbReference>
<protein>
    <submittedName>
        <fullName evidence="8">Ribonuclease E/G</fullName>
    </submittedName>
</protein>
<dbReference type="GO" id="GO:0016787">
    <property type="term" value="F:hydrolase activity"/>
    <property type="evidence" value="ECO:0007669"/>
    <property type="project" value="UniProtKB-KW"/>
</dbReference>
<dbReference type="NCBIfam" id="TIGR00757">
    <property type="entry name" value="RNaseEG"/>
    <property type="match status" value="1"/>
</dbReference>
<dbReference type="SMART" id="SM00316">
    <property type="entry name" value="S1"/>
    <property type="match status" value="1"/>
</dbReference>
<dbReference type="InterPro" id="IPR019307">
    <property type="entry name" value="RNA-bd_AU-1/RNase_E/G"/>
</dbReference>
<evidence type="ECO:0000256" key="4">
    <source>
        <dbReference type="ARBA" id="ARBA00022842"/>
    </source>
</evidence>
<comment type="cofactor">
    <cofactor evidence="1">
        <name>Mg(2+)</name>
        <dbReference type="ChEBI" id="CHEBI:18420"/>
    </cofactor>
</comment>
<evidence type="ECO:0000256" key="2">
    <source>
        <dbReference type="ARBA" id="ARBA00022723"/>
    </source>
</evidence>
<evidence type="ECO:0000256" key="3">
    <source>
        <dbReference type="ARBA" id="ARBA00022801"/>
    </source>
</evidence>
<dbReference type="GO" id="GO:0005737">
    <property type="term" value="C:cytoplasm"/>
    <property type="evidence" value="ECO:0007669"/>
    <property type="project" value="TreeGrafter"/>
</dbReference>
<dbReference type="GO" id="GO:0004540">
    <property type="term" value="F:RNA nuclease activity"/>
    <property type="evidence" value="ECO:0007669"/>
    <property type="project" value="InterPro"/>
</dbReference>
<gene>
    <name evidence="8" type="ORF">DNJ73_08340</name>
</gene>
<feature type="compositionally biased region" description="Basic residues" evidence="6">
    <location>
        <begin position="610"/>
        <end position="619"/>
    </location>
</feature>
<evidence type="ECO:0000259" key="7">
    <source>
        <dbReference type="PROSITE" id="PS50126"/>
    </source>
</evidence>
<dbReference type="EMBL" id="QJUE01000005">
    <property type="protein sequence ID" value="PYE01406.1"/>
    <property type="molecule type" value="Genomic_DNA"/>
</dbReference>
<reference evidence="8 9" key="1">
    <citation type="journal article" date="2018" name="Appl. Environ. Microbiol.">
        <title>Genome rearrangement shapes Prochlorococcus ecological adaptation.</title>
        <authorList>
            <person name="Yan W."/>
            <person name="Wei S."/>
            <person name="Wang Q."/>
            <person name="Xiao X."/>
            <person name="Zeng Q."/>
            <person name="Jiao N."/>
            <person name="Zhang R."/>
        </authorList>
    </citation>
    <scope>NUCLEOTIDE SEQUENCE [LARGE SCALE GENOMIC DNA]</scope>
    <source>
        <strain evidence="8 9">XMU1408</strain>
    </source>
</reference>
<dbReference type="AlphaFoldDB" id="A0A318QXG2"/>
<dbReference type="GO" id="GO:0046872">
    <property type="term" value="F:metal ion binding"/>
    <property type="evidence" value="ECO:0007669"/>
    <property type="project" value="UniProtKB-KW"/>
</dbReference>
<evidence type="ECO:0000256" key="5">
    <source>
        <dbReference type="ARBA" id="ARBA00022884"/>
    </source>
</evidence>
<dbReference type="SUPFAM" id="SSF50249">
    <property type="entry name" value="Nucleic acid-binding proteins"/>
    <property type="match status" value="1"/>
</dbReference>
<evidence type="ECO:0000256" key="6">
    <source>
        <dbReference type="SAM" id="MobiDB-lite"/>
    </source>
</evidence>
<keyword evidence="3" id="KW-0378">Hydrolase</keyword>
<evidence type="ECO:0000313" key="9">
    <source>
        <dbReference type="Proteomes" id="UP000247807"/>
    </source>
</evidence>
<keyword evidence="2" id="KW-0479">Metal-binding</keyword>
<dbReference type="Pfam" id="PF10150">
    <property type="entry name" value="RNase_E_G"/>
    <property type="match status" value="1"/>
</dbReference>
<dbReference type="InterPro" id="IPR003029">
    <property type="entry name" value="S1_domain"/>
</dbReference>
<proteinExistence type="predicted"/>
<dbReference type="Proteomes" id="UP000247807">
    <property type="component" value="Unassembled WGS sequence"/>
</dbReference>
<dbReference type="InterPro" id="IPR012340">
    <property type="entry name" value="NA-bd_OB-fold"/>
</dbReference>
<dbReference type="Gene3D" id="2.40.50.140">
    <property type="entry name" value="Nucleic acid-binding proteins"/>
    <property type="match status" value="1"/>
</dbReference>
<dbReference type="GO" id="GO:0006364">
    <property type="term" value="P:rRNA processing"/>
    <property type="evidence" value="ECO:0007669"/>
    <property type="project" value="TreeGrafter"/>
</dbReference>
<keyword evidence="4" id="KW-0460">Magnesium</keyword>
<sequence>MPQQIVIAEHLRIAALLTDERIDELIVAQGSYQIGDVFLGTVENVLPGIDAAFVNIGESEKNGFIHLNDLGPLRLKKATAGITELLEPRQKVLVQVMKEPTGNKGPRLTGNLALPGRYLVLQPYGQGVNISRRISTESERNRLRALGVLVKPPSTGLLIRTEAEDISEEFLIDDLENLLKQWELIQQASENCTPPILLNRDEDFIHRILRDHIGQNVNHIVVDNPEAVGRVNNFLGKDSKELIIELHCDSQNILEKYRVITAINNALKPRVDLPSGGYIIIEPTEALTVIDVNSGSFTRSANSRETVLWTNCEAAIEIARQLKLRNIGGVIIIDFIDMDTRRDQLQLLEHFISAINGDSARPQIAQLTELGLVELTRKRQGQNIYELFGKISPNYLEQGNPPNITIQDINQTISSEGRLSNSNPIQGSEIESLKDSNIKKKSINKLKDIETNSAIEEHKSSKDNLTSVSTQTNGEDYLINKVNNKQEKNLINIKMKKNEEMVYSKMGLDPILILDEPPLSENYIVHIIRPGEEKVGEKEKNTKTIIELQNNNNIEKTSIDSEEIENVKEETNLAFNEEANDLNSADKIVINEIDELNSNEAKEADEDPRRKRRRSSASS</sequence>
<evidence type="ECO:0000313" key="8">
    <source>
        <dbReference type="EMBL" id="PYE01406.1"/>
    </source>
</evidence>
<keyword evidence="5" id="KW-0694">RNA-binding</keyword>
<dbReference type="GO" id="GO:0003723">
    <property type="term" value="F:RNA binding"/>
    <property type="evidence" value="ECO:0007669"/>
    <property type="project" value="UniProtKB-KW"/>
</dbReference>
<dbReference type="PROSITE" id="PS50126">
    <property type="entry name" value="S1"/>
    <property type="match status" value="1"/>
</dbReference>
<accession>A0A318QXG2</accession>